<sequence length="307" mass="32121">MKAAIINNYATDVEIADVPDPVLDADSVLIQVHAASLNPIDNIVRAGQMKDIIPLSFPHVMGYDVSGVVSKIGANVAGIKLGDAVYARPNQDDAGSLAEVARIKADELALKPAGLSHAEAASIPLAGLTAWQALVDKAALKAGQKILIHAGSGGVGTLAIQIAKHIGAHVATTTSAGNADLVRSLGADEVIDYRTENFEDSVSDYDVVFDMLGGETMERSFGVLKKGGVLVSIKGQDTNNLAEKHGVRFEWFFMSPNGAQLSELSALIDKGIVKPVIDSSYELADVAAAYDKLADGHAVGKIVVTVR</sequence>
<evidence type="ECO:0000259" key="2">
    <source>
        <dbReference type="SMART" id="SM00829"/>
    </source>
</evidence>
<dbReference type="CDD" id="cd05289">
    <property type="entry name" value="MDR_like_2"/>
    <property type="match status" value="1"/>
</dbReference>
<evidence type="ECO:0000313" key="4">
    <source>
        <dbReference type="Proteomes" id="UP001081283"/>
    </source>
</evidence>
<protein>
    <submittedName>
        <fullName evidence="3">NADP-dependent oxidoreductase</fullName>
    </submittedName>
</protein>
<name>A0ABT3YEG0_9HYPH</name>
<evidence type="ECO:0000313" key="3">
    <source>
        <dbReference type="EMBL" id="MCY0094283.1"/>
    </source>
</evidence>
<dbReference type="InterPro" id="IPR013154">
    <property type="entry name" value="ADH-like_N"/>
</dbReference>
<dbReference type="SMART" id="SM00829">
    <property type="entry name" value="PKS_ER"/>
    <property type="match status" value="1"/>
</dbReference>
<keyword evidence="4" id="KW-1185">Reference proteome</keyword>
<dbReference type="InterPro" id="IPR036291">
    <property type="entry name" value="NAD(P)-bd_dom_sf"/>
</dbReference>
<accession>A0ABT3YEG0</accession>
<dbReference type="PROSITE" id="PS01162">
    <property type="entry name" value="QOR_ZETA_CRYSTAL"/>
    <property type="match status" value="1"/>
</dbReference>
<feature type="domain" description="Enoyl reductase (ER)" evidence="2">
    <location>
        <begin position="10"/>
        <end position="304"/>
    </location>
</feature>
<dbReference type="EMBL" id="JAOVZQ010000001">
    <property type="protein sequence ID" value="MCY0094283.1"/>
    <property type="molecule type" value="Genomic_DNA"/>
</dbReference>
<dbReference type="SUPFAM" id="SSF51735">
    <property type="entry name" value="NAD(P)-binding Rossmann-fold domains"/>
    <property type="match status" value="1"/>
</dbReference>
<dbReference type="RefSeq" id="WP_267612228.1">
    <property type="nucleotide sequence ID" value="NZ_JAOVZQ010000001.1"/>
</dbReference>
<gene>
    <name evidence="3" type="ORF">OEG82_09635</name>
</gene>
<dbReference type="PANTHER" id="PTHR11695">
    <property type="entry name" value="ALCOHOL DEHYDROGENASE RELATED"/>
    <property type="match status" value="1"/>
</dbReference>
<proteinExistence type="predicted"/>
<dbReference type="Gene3D" id="3.40.50.720">
    <property type="entry name" value="NAD(P)-binding Rossmann-like Domain"/>
    <property type="match status" value="1"/>
</dbReference>
<keyword evidence="1" id="KW-0560">Oxidoreductase</keyword>
<dbReference type="Pfam" id="PF13602">
    <property type="entry name" value="ADH_zinc_N_2"/>
    <property type="match status" value="1"/>
</dbReference>
<dbReference type="Gene3D" id="3.90.180.10">
    <property type="entry name" value="Medium-chain alcohol dehydrogenases, catalytic domain"/>
    <property type="match status" value="1"/>
</dbReference>
<dbReference type="PANTHER" id="PTHR11695:SF294">
    <property type="entry name" value="RETICULON-4-INTERACTING PROTEIN 1, MITOCHONDRIAL"/>
    <property type="match status" value="1"/>
</dbReference>
<dbReference type="InterPro" id="IPR002364">
    <property type="entry name" value="Quin_OxRdtase/zeta-crystal_CS"/>
</dbReference>
<reference evidence="3" key="1">
    <citation type="submission" date="2022-10" db="EMBL/GenBank/DDBJ databases">
        <title>Hoeflea sp. J2-29, isolated from marine algae.</title>
        <authorList>
            <person name="Kristyanto S."/>
            <person name="Kim J.M."/>
            <person name="Jeon C.O."/>
        </authorList>
    </citation>
    <scope>NUCLEOTIDE SEQUENCE</scope>
    <source>
        <strain evidence="3">J2-29</strain>
    </source>
</reference>
<organism evidence="3 4">
    <name type="scientific">Hoeflea ulvae</name>
    <dbReference type="NCBI Taxonomy" id="2983764"/>
    <lineage>
        <taxon>Bacteria</taxon>
        <taxon>Pseudomonadati</taxon>
        <taxon>Pseudomonadota</taxon>
        <taxon>Alphaproteobacteria</taxon>
        <taxon>Hyphomicrobiales</taxon>
        <taxon>Rhizobiaceae</taxon>
        <taxon>Hoeflea</taxon>
    </lineage>
</organism>
<dbReference type="Pfam" id="PF08240">
    <property type="entry name" value="ADH_N"/>
    <property type="match status" value="1"/>
</dbReference>
<dbReference type="InterPro" id="IPR020843">
    <property type="entry name" value="ER"/>
</dbReference>
<dbReference type="InterPro" id="IPR050700">
    <property type="entry name" value="YIM1/Zinc_Alcohol_DH_Fams"/>
</dbReference>
<dbReference type="SUPFAM" id="SSF50129">
    <property type="entry name" value="GroES-like"/>
    <property type="match status" value="1"/>
</dbReference>
<evidence type="ECO:0000256" key="1">
    <source>
        <dbReference type="ARBA" id="ARBA00023002"/>
    </source>
</evidence>
<dbReference type="InterPro" id="IPR011032">
    <property type="entry name" value="GroES-like_sf"/>
</dbReference>
<dbReference type="Proteomes" id="UP001081283">
    <property type="component" value="Unassembled WGS sequence"/>
</dbReference>
<comment type="caution">
    <text evidence="3">The sequence shown here is derived from an EMBL/GenBank/DDBJ whole genome shotgun (WGS) entry which is preliminary data.</text>
</comment>